<dbReference type="OrthoDB" id="1436685at2759"/>
<feature type="compositionally biased region" description="Basic and acidic residues" evidence="1">
    <location>
        <begin position="293"/>
        <end position="303"/>
    </location>
</feature>
<proteinExistence type="predicted"/>
<evidence type="ECO:0000313" key="3">
    <source>
        <dbReference type="EMBL" id="EOA32779.1"/>
    </source>
</evidence>
<evidence type="ECO:0000256" key="1">
    <source>
        <dbReference type="SAM" id="MobiDB-lite"/>
    </source>
</evidence>
<evidence type="ECO:0000313" key="4">
    <source>
        <dbReference type="Proteomes" id="UP000029121"/>
    </source>
</evidence>
<keyword evidence="4" id="KW-1185">Reference proteome</keyword>
<protein>
    <recommendedName>
        <fullName evidence="2">DUF4283 domain-containing protein</fullName>
    </recommendedName>
</protein>
<feature type="domain" description="DUF4283" evidence="2">
    <location>
        <begin position="74"/>
        <end position="156"/>
    </location>
</feature>
<dbReference type="Proteomes" id="UP000029121">
    <property type="component" value="Unassembled WGS sequence"/>
</dbReference>
<dbReference type="STRING" id="81985.R0HSI1"/>
<reference evidence="4" key="1">
    <citation type="journal article" date="2013" name="Nat. Genet.">
        <title>The Capsella rubella genome and the genomic consequences of rapid mating system evolution.</title>
        <authorList>
            <person name="Slotte T."/>
            <person name="Hazzouri K.M."/>
            <person name="Agren J.A."/>
            <person name="Koenig D."/>
            <person name="Maumus F."/>
            <person name="Guo Y.L."/>
            <person name="Steige K."/>
            <person name="Platts A.E."/>
            <person name="Escobar J.S."/>
            <person name="Newman L.K."/>
            <person name="Wang W."/>
            <person name="Mandakova T."/>
            <person name="Vello E."/>
            <person name="Smith L.M."/>
            <person name="Henz S.R."/>
            <person name="Steffen J."/>
            <person name="Takuno S."/>
            <person name="Brandvain Y."/>
            <person name="Coop G."/>
            <person name="Andolfatto P."/>
            <person name="Hu T.T."/>
            <person name="Blanchette M."/>
            <person name="Clark R.M."/>
            <person name="Quesneville H."/>
            <person name="Nordborg M."/>
            <person name="Gaut B.S."/>
            <person name="Lysak M.A."/>
            <person name="Jenkins J."/>
            <person name="Grimwood J."/>
            <person name="Chapman J."/>
            <person name="Prochnik S."/>
            <person name="Shu S."/>
            <person name="Rokhsar D."/>
            <person name="Schmutz J."/>
            <person name="Weigel D."/>
            <person name="Wright S.I."/>
        </authorList>
    </citation>
    <scope>NUCLEOTIDE SEQUENCE [LARGE SCALE GENOMIC DNA]</scope>
    <source>
        <strain evidence="4">cv. Monte Gargano</strain>
    </source>
</reference>
<accession>R0HSI1</accession>
<sequence>MVDVGDCGRPPGDPPDNQRSWAKMVAAGGSNGMPNPEGIFDAKFVKERLCVEFPDGKAGEPVVTVGAEVLEVMNGLWRRCMIVKVLGRSVSVSVLSRRLRDLWKPAGAMHVMDLPRQFFMIRFEKEEEYMAALTGGPWRVFGSCLLTQAWSPSFDPLRDEITTTPVWIRLSNLPVNFYHQFILMGIAEGLGTPIKVDLTTLQFERARFARICVEVDLKNPLKGTILINGERYFVSYEGLTTICSKCGMYGHLVHACPLVVKENVSVHAQVVSGGVVSEVSSMDDGFAVVRDRERRTKPREEKSNTTVGVRGGSQNRNLREIPVTKVIRNISISNKFGSLG</sequence>
<dbReference type="eggNOG" id="KOG1075">
    <property type="taxonomic scope" value="Eukaryota"/>
</dbReference>
<dbReference type="InterPro" id="IPR025558">
    <property type="entry name" value="DUF4283"/>
</dbReference>
<dbReference type="PANTHER" id="PTHR31286:SF99">
    <property type="entry name" value="DUF4283 DOMAIN-CONTAINING PROTEIN"/>
    <property type="match status" value="1"/>
</dbReference>
<dbReference type="EMBL" id="KB870807">
    <property type="protein sequence ID" value="EOA32779.1"/>
    <property type="molecule type" value="Genomic_DNA"/>
</dbReference>
<dbReference type="InterPro" id="IPR040256">
    <property type="entry name" value="At4g02000-like"/>
</dbReference>
<feature type="compositionally biased region" description="Polar residues" evidence="1">
    <location>
        <begin position="304"/>
        <end position="313"/>
    </location>
</feature>
<organism evidence="3 4">
    <name type="scientific">Capsella rubella</name>
    <dbReference type="NCBI Taxonomy" id="81985"/>
    <lineage>
        <taxon>Eukaryota</taxon>
        <taxon>Viridiplantae</taxon>
        <taxon>Streptophyta</taxon>
        <taxon>Embryophyta</taxon>
        <taxon>Tracheophyta</taxon>
        <taxon>Spermatophyta</taxon>
        <taxon>Magnoliopsida</taxon>
        <taxon>eudicotyledons</taxon>
        <taxon>Gunneridae</taxon>
        <taxon>Pentapetalae</taxon>
        <taxon>rosids</taxon>
        <taxon>malvids</taxon>
        <taxon>Brassicales</taxon>
        <taxon>Brassicaceae</taxon>
        <taxon>Camelineae</taxon>
        <taxon>Capsella</taxon>
    </lineage>
</organism>
<evidence type="ECO:0000259" key="2">
    <source>
        <dbReference type="Pfam" id="PF14111"/>
    </source>
</evidence>
<name>R0HSI1_9BRAS</name>
<feature type="non-terminal residue" evidence="3">
    <location>
        <position position="340"/>
    </location>
</feature>
<dbReference type="Pfam" id="PF14111">
    <property type="entry name" value="DUF4283"/>
    <property type="match status" value="1"/>
</dbReference>
<dbReference type="KEGG" id="crb:17891835"/>
<dbReference type="AlphaFoldDB" id="R0HSI1"/>
<gene>
    <name evidence="3" type="ORF">CARUB_v10016088mg</name>
</gene>
<dbReference type="PANTHER" id="PTHR31286">
    <property type="entry name" value="GLYCINE-RICH CELL WALL STRUCTURAL PROTEIN 1.8-LIKE"/>
    <property type="match status" value="1"/>
</dbReference>
<feature type="region of interest" description="Disordered" evidence="1">
    <location>
        <begin position="293"/>
        <end position="313"/>
    </location>
</feature>